<evidence type="ECO:0000313" key="4">
    <source>
        <dbReference type="Proteomes" id="UP000887568"/>
    </source>
</evidence>
<dbReference type="Proteomes" id="UP000887568">
    <property type="component" value="Unplaced"/>
</dbReference>
<dbReference type="OMA" id="CATYECP"/>
<dbReference type="InterPro" id="IPR006917">
    <property type="entry name" value="SOUL_heme-bd"/>
</dbReference>
<dbReference type="GeneID" id="119734630"/>
<dbReference type="Gene3D" id="3.20.80.10">
    <property type="entry name" value="Regulatory factor, effector binding domain"/>
    <property type="match status" value="1"/>
</dbReference>
<keyword evidence="4" id="KW-1185">Reference proteome</keyword>
<dbReference type="InterPro" id="IPR011256">
    <property type="entry name" value="Reg_factor_effector_dom_sf"/>
</dbReference>
<evidence type="ECO:0000256" key="2">
    <source>
        <dbReference type="SAM" id="MobiDB-lite"/>
    </source>
</evidence>
<dbReference type="FunFam" id="3.20.80.10:FF:000002">
    <property type="entry name" value="Heme-binding protein 2"/>
    <property type="match status" value="1"/>
</dbReference>
<dbReference type="RefSeq" id="XP_038064103.1">
    <property type="nucleotide sequence ID" value="XM_038208175.1"/>
</dbReference>
<evidence type="ECO:0000313" key="3">
    <source>
        <dbReference type="EnsemblMetazoa" id="XP_038064103.1"/>
    </source>
</evidence>
<proteinExistence type="inferred from homology"/>
<dbReference type="Pfam" id="PF04832">
    <property type="entry name" value="SOUL"/>
    <property type="match status" value="1"/>
</dbReference>
<organism evidence="3 4">
    <name type="scientific">Patiria miniata</name>
    <name type="common">Bat star</name>
    <name type="synonym">Asterina miniata</name>
    <dbReference type="NCBI Taxonomy" id="46514"/>
    <lineage>
        <taxon>Eukaryota</taxon>
        <taxon>Metazoa</taxon>
        <taxon>Echinodermata</taxon>
        <taxon>Eleutherozoa</taxon>
        <taxon>Asterozoa</taxon>
        <taxon>Asteroidea</taxon>
        <taxon>Valvatacea</taxon>
        <taxon>Valvatida</taxon>
        <taxon>Asterinidae</taxon>
        <taxon>Patiria</taxon>
    </lineage>
</organism>
<dbReference type="OrthoDB" id="6424451at2759"/>
<comment type="similarity">
    <text evidence="1">Belongs to the HEBP family.</text>
</comment>
<dbReference type="SUPFAM" id="SSF55136">
    <property type="entry name" value="Probable bacterial effector-binding domain"/>
    <property type="match status" value="1"/>
</dbReference>
<dbReference type="AlphaFoldDB" id="A0A914AKH3"/>
<evidence type="ECO:0000256" key="1">
    <source>
        <dbReference type="ARBA" id="ARBA00009817"/>
    </source>
</evidence>
<sequence length="278" mass="31112">MHTIKHNARVFIQPDNKKAVCAMYAVQLHRSLRARICLSITATKVIRTQVNMFSAAKTLVATLESPSYKVEPQDPKNPLPYEVRNYEKSTWVTTSESSIEDPLTDTQSKKSRSMFFQLFNYISGKNEKDQKIEMTVPVLKKITPGAGPFCKTTKEMSFYVTQEFQGDPPVPSDKDVYVTHLPAHRVVVKTFSGYTSEAKDLAEATALAELTQDKYELEQDFYFTAGYNSPWRLIGRRNEVWFVVKGEKQGGEVTNGAVQNGAPAVGSAVDKPAEQAAE</sequence>
<name>A0A914AKH3_PATMI</name>
<dbReference type="PANTHER" id="PTHR11220">
    <property type="entry name" value="HEME-BINDING PROTEIN-RELATED"/>
    <property type="match status" value="1"/>
</dbReference>
<feature type="region of interest" description="Disordered" evidence="2">
    <location>
        <begin position="252"/>
        <end position="278"/>
    </location>
</feature>
<reference evidence="3" key="1">
    <citation type="submission" date="2022-11" db="UniProtKB">
        <authorList>
            <consortium name="EnsemblMetazoa"/>
        </authorList>
    </citation>
    <scope>IDENTIFICATION</scope>
</reference>
<accession>A0A914AKH3</accession>
<dbReference type="PANTHER" id="PTHR11220:SF1">
    <property type="entry name" value="HEME-BINDING PROTEIN 2"/>
    <property type="match status" value="1"/>
</dbReference>
<protein>
    <submittedName>
        <fullName evidence="3">Uncharacterized protein</fullName>
    </submittedName>
</protein>
<dbReference type="EnsemblMetazoa" id="XM_038208175.1">
    <property type="protein sequence ID" value="XP_038064103.1"/>
    <property type="gene ID" value="LOC119734630"/>
</dbReference>